<dbReference type="PANTHER" id="PTHR33595">
    <property type="entry name" value="VON WILLEBRAND FACTOR A DOMAIN PROTEIN"/>
    <property type="match status" value="1"/>
</dbReference>
<dbReference type="Pfam" id="PF25821">
    <property type="entry name" value="DUF7950"/>
    <property type="match status" value="1"/>
</dbReference>
<dbReference type="EMBL" id="OZ034819">
    <property type="protein sequence ID" value="CAL1391526.1"/>
    <property type="molecule type" value="Genomic_DNA"/>
</dbReference>
<feature type="compositionally biased region" description="Basic residues" evidence="1">
    <location>
        <begin position="62"/>
        <end position="80"/>
    </location>
</feature>
<name>A0AAV2EZX0_9ROSI</name>
<evidence type="ECO:0000313" key="3">
    <source>
        <dbReference type="EMBL" id="CAL1391526.1"/>
    </source>
</evidence>
<sequence>MNSGGEPSSWRMISWSTNHGGFGSVQDVGPTITNRIMLRFRPIAPKPANPDPSATALANSYKPRKKRKYLRVRKSNRSVKKKDTSASSSSPDPKSSNHVVTLQLLPEKGHPPKEQEAAAVDRNMLSSSLPPRQCNLDLTVAASAAEDDNNNNNNNSYYYHHGTDLVTWRRGQEVEESWVTVESAAEISSSSAFGCCMDLEEVKIRLDGDTCPGFVSDGCNRVVWVNGAYRRMVGTASVVRVVVVMKDDKVAASFHREVGGGAYTCWVRVRGATWRKEMVPCDVWRVENGGLAWRLDVEAALTLGPGSEIDLVTQGTRIAP</sequence>
<accession>A0AAV2EZX0</accession>
<organism evidence="3 4">
    <name type="scientific">Linum trigynum</name>
    <dbReference type="NCBI Taxonomy" id="586398"/>
    <lineage>
        <taxon>Eukaryota</taxon>
        <taxon>Viridiplantae</taxon>
        <taxon>Streptophyta</taxon>
        <taxon>Embryophyta</taxon>
        <taxon>Tracheophyta</taxon>
        <taxon>Spermatophyta</taxon>
        <taxon>Magnoliopsida</taxon>
        <taxon>eudicotyledons</taxon>
        <taxon>Gunneridae</taxon>
        <taxon>Pentapetalae</taxon>
        <taxon>rosids</taxon>
        <taxon>fabids</taxon>
        <taxon>Malpighiales</taxon>
        <taxon>Linaceae</taxon>
        <taxon>Linum</taxon>
    </lineage>
</organism>
<proteinExistence type="predicted"/>
<evidence type="ECO:0000313" key="4">
    <source>
        <dbReference type="Proteomes" id="UP001497516"/>
    </source>
</evidence>
<dbReference type="InterPro" id="IPR057710">
    <property type="entry name" value="DUF7950"/>
</dbReference>
<dbReference type="Proteomes" id="UP001497516">
    <property type="component" value="Chromosome 6"/>
</dbReference>
<feature type="compositionally biased region" description="Low complexity" evidence="1">
    <location>
        <begin position="85"/>
        <end position="96"/>
    </location>
</feature>
<reference evidence="3 4" key="1">
    <citation type="submission" date="2024-04" db="EMBL/GenBank/DDBJ databases">
        <authorList>
            <person name="Fracassetti M."/>
        </authorList>
    </citation>
    <scope>NUCLEOTIDE SEQUENCE [LARGE SCALE GENOMIC DNA]</scope>
</reference>
<feature type="region of interest" description="Disordered" evidence="1">
    <location>
        <begin position="62"/>
        <end position="97"/>
    </location>
</feature>
<protein>
    <recommendedName>
        <fullName evidence="2">DUF7950 domain-containing protein</fullName>
    </recommendedName>
</protein>
<evidence type="ECO:0000259" key="2">
    <source>
        <dbReference type="Pfam" id="PF25821"/>
    </source>
</evidence>
<evidence type="ECO:0000256" key="1">
    <source>
        <dbReference type="SAM" id="MobiDB-lite"/>
    </source>
</evidence>
<gene>
    <name evidence="3" type="ORF">LTRI10_LOCUS32242</name>
</gene>
<dbReference type="AlphaFoldDB" id="A0AAV2EZX0"/>
<dbReference type="PANTHER" id="PTHR33595:SF4">
    <property type="entry name" value="EMB|CAB62340.1"/>
    <property type="match status" value="1"/>
</dbReference>
<feature type="domain" description="DUF7950" evidence="2">
    <location>
        <begin position="176"/>
        <end position="302"/>
    </location>
</feature>
<keyword evidence="4" id="KW-1185">Reference proteome</keyword>